<comment type="caution">
    <text evidence="1">The sequence shown here is derived from an EMBL/GenBank/DDBJ whole genome shotgun (WGS) entry which is preliminary data.</text>
</comment>
<dbReference type="AlphaFoldDB" id="A0A9J5Z5M6"/>
<organism evidence="1 2">
    <name type="scientific">Solanum commersonii</name>
    <name type="common">Commerson's wild potato</name>
    <name type="synonym">Commerson's nightshade</name>
    <dbReference type="NCBI Taxonomy" id="4109"/>
    <lineage>
        <taxon>Eukaryota</taxon>
        <taxon>Viridiplantae</taxon>
        <taxon>Streptophyta</taxon>
        <taxon>Embryophyta</taxon>
        <taxon>Tracheophyta</taxon>
        <taxon>Spermatophyta</taxon>
        <taxon>Magnoliopsida</taxon>
        <taxon>eudicotyledons</taxon>
        <taxon>Gunneridae</taxon>
        <taxon>Pentapetalae</taxon>
        <taxon>asterids</taxon>
        <taxon>lamiids</taxon>
        <taxon>Solanales</taxon>
        <taxon>Solanaceae</taxon>
        <taxon>Solanoideae</taxon>
        <taxon>Solaneae</taxon>
        <taxon>Solanum</taxon>
    </lineage>
</organism>
<dbReference type="EMBL" id="JACXVP010000005">
    <property type="protein sequence ID" value="KAG5606764.1"/>
    <property type="molecule type" value="Genomic_DNA"/>
</dbReference>
<proteinExistence type="predicted"/>
<name>A0A9J5Z5M6_SOLCO</name>
<protein>
    <submittedName>
        <fullName evidence="1">Uncharacterized protein</fullName>
    </submittedName>
</protein>
<sequence>MDRRKVVGRDMPPCKRVKGIIINKDTAASREKLFPTTTLPSDFAPSYDVGSVATREADDSTAVQTAPIVPAQMKSQRTTQL</sequence>
<dbReference type="Proteomes" id="UP000824120">
    <property type="component" value="Chromosome 5"/>
</dbReference>
<keyword evidence="2" id="KW-1185">Reference proteome</keyword>
<gene>
    <name evidence="1" type="ORF">H5410_028256</name>
</gene>
<reference evidence="1 2" key="1">
    <citation type="submission" date="2020-09" db="EMBL/GenBank/DDBJ databases">
        <title>De no assembly of potato wild relative species, Solanum commersonii.</title>
        <authorList>
            <person name="Cho K."/>
        </authorList>
    </citation>
    <scope>NUCLEOTIDE SEQUENCE [LARGE SCALE GENOMIC DNA]</scope>
    <source>
        <strain evidence="1">LZ3.2</strain>
        <tissue evidence="1">Leaf</tissue>
    </source>
</reference>
<evidence type="ECO:0000313" key="1">
    <source>
        <dbReference type="EMBL" id="KAG5606764.1"/>
    </source>
</evidence>
<evidence type="ECO:0000313" key="2">
    <source>
        <dbReference type="Proteomes" id="UP000824120"/>
    </source>
</evidence>
<accession>A0A9J5Z5M6</accession>